<comment type="caution">
    <text evidence="4">The sequence shown here is derived from an EMBL/GenBank/DDBJ whole genome shotgun (WGS) entry which is preliminary data.</text>
</comment>
<protein>
    <submittedName>
        <fullName evidence="4">Uncharacterized protein</fullName>
    </submittedName>
</protein>
<sequence>MDNLRRVEHKKSRISSSRIEPISPDVVYTSGARVFPVERSDLLRSDRWKSSSGQVYENRHHLDSSPALNQGDYYTPAFPLNRPSSSSIRAERSQKAAWIWTCGICIVLFLVLSIVIPLVLSIMGVSTGASTVSTTTTVRSGINTATSTPSITTSTNTTATTTAITSITTTTTTTTTITTTALPLTSTTTTTTTTTTSTSTTTTTTTTKTTTTTSKC</sequence>
<dbReference type="AlphaFoldDB" id="A0A819WBQ5"/>
<keyword evidence="2" id="KW-1133">Transmembrane helix</keyword>
<name>A0A819WBQ5_9BILA</name>
<feature type="transmembrane region" description="Helical" evidence="2">
    <location>
        <begin position="97"/>
        <end position="120"/>
    </location>
</feature>
<evidence type="ECO:0000256" key="1">
    <source>
        <dbReference type="SAM" id="MobiDB-lite"/>
    </source>
</evidence>
<reference evidence="4" key="1">
    <citation type="submission" date="2021-02" db="EMBL/GenBank/DDBJ databases">
        <authorList>
            <person name="Nowell W R."/>
        </authorList>
    </citation>
    <scope>NUCLEOTIDE SEQUENCE</scope>
</reference>
<gene>
    <name evidence="3" type="ORF">GIL414_LOCUS6534</name>
    <name evidence="4" type="ORF">OVN521_LOCUS21952</name>
</gene>
<dbReference type="EMBL" id="CAJOBJ010001874">
    <property type="protein sequence ID" value="CAF3900591.1"/>
    <property type="molecule type" value="Genomic_DNA"/>
</dbReference>
<keyword evidence="2" id="KW-0472">Membrane</keyword>
<accession>A0A819WBQ5</accession>
<keyword evidence="2" id="KW-0812">Transmembrane</keyword>
<proteinExistence type="predicted"/>
<dbReference type="Proteomes" id="UP000681720">
    <property type="component" value="Unassembled WGS sequence"/>
</dbReference>
<organism evidence="4 5">
    <name type="scientific">Rotaria magnacalcarata</name>
    <dbReference type="NCBI Taxonomy" id="392030"/>
    <lineage>
        <taxon>Eukaryota</taxon>
        <taxon>Metazoa</taxon>
        <taxon>Spiralia</taxon>
        <taxon>Gnathifera</taxon>
        <taxon>Rotifera</taxon>
        <taxon>Eurotatoria</taxon>
        <taxon>Bdelloidea</taxon>
        <taxon>Philodinida</taxon>
        <taxon>Philodinidae</taxon>
        <taxon>Rotaria</taxon>
    </lineage>
</organism>
<evidence type="ECO:0000256" key="2">
    <source>
        <dbReference type="SAM" id="Phobius"/>
    </source>
</evidence>
<evidence type="ECO:0000313" key="5">
    <source>
        <dbReference type="Proteomes" id="UP000663866"/>
    </source>
</evidence>
<evidence type="ECO:0000313" key="4">
    <source>
        <dbReference type="EMBL" id="CAF4120580.1"/>
    </source>
</evidence>
<dbReference type="Proteomes" id="UP000663866">
    <property type="component" value="Unassembled WGS sequence"/>
</dbReference>
<evidence type="ECO:0000313" key="3">
    <source>
        <dbReference type="EMBL" id="CAF3900591.1"/>
    </source>
</evidence>
<keyword evidence="5" id="KW-1185">Reference proteome</keyword>
<dbReference type="EMBL" id="CAJOBG010004657">
    <property type="protein sequence ID" value="CAF4120580.1"/>
    <property type="molecule type" value="Genomic_DNA"/>
</dbReference>
<feature type="region of interest" description="Disordered" evidence="1">
    <location>
        <begin position="188"/>
        <end position="216"/>
    </location>
</feature>